<dbReference type="PANTHER" id="PTHR32089:SF112">
    <property type="entry name" value="LYSOZYME-LIKE PROTEIN-RELATED"/>
    <property type="match status" value="1"/>
</dbReference>
<sequence>MLHRLSVTKKLLLLIFSFVIFLLWMAVTGYYYTENMAKFSKSMYEDNLLPIQLVDEIRINNRAIDNSLMELLINEDRSLNQNLGKEIDDNFAENEETFAAYKATQLTAEEQAKFAEFTEKYTQLQQSVRRVQELGLNNEKAAAYQLYSTETKPLRVEVNALAQQIGKINEDMASQANALTETEHLRATSIIIIVLILAVVIAVAIATYISRLIAQPIGKLSEAAQQLAAYNLAIDPIKVKNQDEIGVLARSFNQMIVNLRQIVNQVSTNAEQVAAASEELNASAEQTGQATEHIASTVQEVTAGAEQQLQSVNQSLQVVNQAIANMEIIAKNAEDVTDIAKRAVQRATSGGESVKTVVTQMNTINQTVLESAAVVKVLGDRSQEISQIIEVITGIAAQTNLLALNAAIEAARAGEHGRGFAVVADEVRKLAEQSSASAERISQLISLIQEEIIQTVSAMDTATAEVANGMVTVQAVGETFKHIHENINEVTQEITEVTEAIVKASAGSEQLGELMNHVAAIANESAAGTQTVSAATEEQLASMEEITASAHSLAKRAEELLSLINQFKR</sequence>
<keyword evidence="3 7" id="KW-0472">Membrane</keyword>
<dbReference type="CDD" id="cd19411">
    <property type="entry name" value="MCP2201-like_sensor"/>
    <property type="match status" value="1"/>
</dbReference>
<dbReference type="SMART" id="SM00283">
    <property type="entry name" value="MA"/>
    <property type="match status" value="1"/>
</dbReference>
<keyword evidence="7" id="KW-1133">Transmembrane helix</keyword>
<dbReference type="InterPro" id="IPR003660">
    <property type="entry name" value="HAMP_dom"/>
</dbReference>
<dbReference type="Gene3D" id="1.10.287.950">
    <property type="entry name" value="Methyl-accepting chemotaxis protein"/>
    <property type="match status" value="1"/>
</dbReference>
<accession>A0A938Y121</accession>
<dbReference type="GO" id="GO:0006935">
    <property type="term" value="P:chemotaxis"/>
    <property type="evidence" value="ECO:0007669"/>
    <property type="project" value="InterPro"/>
</dbReference>
<dbReference type="Pfam" id="PF00672">
    <property type="entry name" value="HAMP"/>
    <property type="match status" value="1"/>
</dbReference>
<dbReference type="InterPro" id="IPR004090">
    <property type="entry name" value="Chemotax_Me-accpt_rcpt"/>
</dbReference>
<dbReference type="GO" id="GO:0005886">
    <property type="term" value="C:plasma membrane"/>
    <property type="evidence" value="ECO:0007669"/>
    <property type="project" value="UniProtKB-SubCell"/>
</dbReference>
<evidence type="ECO:0000256" key="3">
    <source>
        <dbReference type="ARBA" id="ARBA00023136"/>
    </source>
</evidence>
<proteinExistence type="inferred from homology"/>
<dbReference type="RefSeq" id="WP_204516929.1">
    <property type="nucleotide sequence ID" value="NZ_BAABIN010000015.1"/>
</dbReference>
<dbReference type="GO" id="GO:0004888">
    <property type="term" value="F:transmembrane signaling receptor activity"/>
    <property type="evidence" value="ECO:0007669"/>
    <property type="project" value="InterPro"/>
</dbReference>
<keyword evidence="7" id="KW-0812">Transmembrane</keyword>
<keyword evidence="11" id="KW-1185">Reference proteome</keyword>
<protein>
    <submittedName>
        <fullName evidence="10">Methyl-accepting chemotaxis protein</fullName>
    </submittedName>
</protein>
<dbReference type="PROSITE" id="PS50111">
    <property type="entry name" value="CHEMOTAXIS_TRANSDUC_2"/>
    <property type="match status" value="1"/>
</dbReference>
<dbReference type="InterPro" id="IPR004089">
    <property type="entry name" value="MCPsignal_dom"/>
</dbReference>
<comment type="subcellular location">
    <subcellularLocation>
        <location evidence="1">Cell membrane</location>
    </subcellularLocation>
</comment>
<dbReference type="EMBL" id="JAFBEB010000002">
    <property type="protein sequence ID" value="MBM7589195.1"/>
    <property type="molecule type" value="Genomic_DNA"/>
</dbReference>
<organism evidence="10 11">
    <name type="scientific">Brevibacillus fulvus</name>
    <dbReference type="NCBI Taxonomy" id="1125967"/>
    <lineage>
        <taxon>Bacteria</taxon>
        <taxon>Bacillati</taxon>
        <taxon>Bacillota</taxon>
        <taxon>Bacilli</taxon>
        <taxon>Bacillales</taxon>
        <taxon>Paenibacillaceae</taxon>
        <taxon>Brevibacillus</taxon>
    </lineage>
</organism>
<evidence type="ECO:0000256" key="5">
    <source>
        <dbReference type="ARBA" id="ARBA00029447"/>
    </source>
</evidence>
<reference evidence="10" key="1">
    <citation type="submission" date="2021-01" db="EMBL/GenBank/DDBJ databases">
        <title>Genomic Encyclopedia of Type Strains, Phase IV (KMG-IV): sequencing the most valuable type-strain genomes for metagenomic binning, comparative biology and taxonomic classification.</title>
        <authorList>
            <person name="Goeker M."/>
        </authorList>
    </citation>
    <scope>NUCLEOTIDE SEQUENCE</scope>
    <source>
        <strain evidence="10">DSM 25523</strain>
    </source>
</reference>
<keyword evidence="4 6" id="KW-0807">Transducer</keyword>
<dbReference type="CDD" id="cd06225">
    <property type="entry name" value="HAMP"/>
    <property type="match status" value="1"/>
</dbReference>
<comment type="similarity">
    <text evidence="5">Belongs to the methyl-accepting chemotaxis (MCP) protein family.</text>
</comment>
<dbReference type="CDD" id="cd11386">
    <property type="entry name" value="MCP_signal"/>
    <property type="match status" value="1"/>
</dbReference>
<dbReference type="PROSITE" id="PS50885">
    <property type="entry name" value="HAMP"/>
    <property type="match status" value="1"/>
</dbReference>
<dbReference type="Gene3D" id="6.10.340.10">
    <property type="match status" value="1"/>
</dbReference>
<feature type="transmembrane region" description="Helical" evidence="7">
    <location>
        <begin position="12"/>
        <end position="33"/>
    </location>
</feature>
<dbReference type="GO" id="GO:0007165">
    <property type="term" value="P:signal transduction"/>
    <property type="evidence" value="ECO:0007669"/>
    <property type="project" value="UniProtKB-KW"/>
</dbReference>
<evidence type="ECO:0000256" key="6">
    <source>
        <dbReference type="PROSITE-ProRule" id="PRU00284"/>
    </source>
</evidence>
<dbReference type="PANTHER" id="PTHR32089">
    <property type="entry name" value="METHYL-ACCEPTING CHEMOTAXIS PROTEIN MCPB"/>
    <property type="match status" value="1"/>
</dbReference>
<evidence type="ECO:0000259" key="8">
    <source>
        <dbReference type="PROSITE" id="PS50111"/>
    </source>
</evidence>
<feature type="transmembrane region" description="Helical" evidence="7">
    <location>
        <begin position="190"/>
        <end position="209"/>
    </location>
</feature>
<dbReference type="PRINTS" id="PR00260">
    <property type="entry name" value="CHEMTRNSDUCR"/>
</dbReference>
<dbReference type="AlphaFoldDB" id="A0A938Y121"/>
<comment type="caution">
    <text evidence="10">The sequence shown here is derived from an EMBL/GenBank/DDBJ whole genome shotgun (WGS) entry which is preliminary data.</text>
</comment>
<evidence type="ECO:0000256" key="4">
    <source>
        <dbReference type="ARBA" id="ARBA00023224"/>
    </source>
</evidence>
<evidence type="ECO:0000256" key="2">
    <source>
        <dbReference type="ARBA" id="ARBA00022475"/>
    </source>
</evidence>
<dbReference type="Pfam" id="PF12729">
    <property type="entry name" value="4HB_MCP_1"/>
    <property type="match status" value="1"/>
</dbReference>
<dbReference type="SMART" id="SM00304">
    <property type="entry name" value="HAMP"/>
    <property type="match status" value="1"/>
</dbReference>
<dbReference type="SUPFAM" id="SSF58104">
    <property type="entry name" value="Methyl-accepting chemotaxis protein (MCP) signaling domain"/>
    <property type="match status" value="1"/>
</dbReference>
<feature type="domain" description="Methyl-accepting transducer" evidence="8">
    <location>
        <begin position="283"/>
        <end position="519"/>
    </location>
</feature>
<gene>
    <name evidence="10" type="ORF">JOD01_000793</name>
</gene>
<keyword evidence="2" id="KW-1003">Cell membrane</keyword>
<dbReference type="Pfam" id="PF00015">
    <property type="entry name" value="MCPsignal"/>
    <property type="match status" value="1"/>
</dbReference>
<dbReference type="InterPro" id="IPR024478">
    <property type="entry name" value="HlyB_4HB_MCP"/>
</dbReference>
<evidence type="ECO:0000313" key="10">
    <source>
        <dbReference type="EMBL" id="MBM7589195.1"/>
    </source>
</evidence>
<evidence type="ECO:0000256" key="1">
    <source>
        <dbReference type="ARBA" id="ARBA00004236"/>
    </source>
</evidence>
<evidence type="ECO:0000313" key="11">
    <source>
        <dbReference type="Proteomes" id="UP000717624"/>
    </source>
</evidence>
<evidence type="ECO:0000256" key="7">
    <source>
        <dbReference type="SAM" id="Phobius"/>
    </source>
</evidence>
<dbReference type="InterPro" id="IPR047347">
    <property type="entry name" value="YvaQ-like_sensor"/>
</dbReference>
<evidence type="ECO:0000259" key="9">
    <source>
        <dbReference type="PROSITE" id="PS50885"/>
    </source>
</evidence>
<feature type="domain" description="HAMP" evidence="9">
    <location>
        <begin position="211"/>
        <end position="264"/>
    </location>
</feature>
<name>A0A938Y121_9BACL</name>
<dbReference type="Proteomes" id="UP000717624">
    <property type="component" value="Unassembled WGS sequence"/>
</dbReference>